<protein>
    <recommendedName>
        <fullName evidence="3">Bacterial repeat domain-containing protein</fullName>
    </recommendedName>
</protein>
<reference evidence="1 2" key="1">
    <citation type="submission" date="2021-01" db="EMBL/GenBank/DDBJ databases">
        <title>Genomic Encyclopedia of Type Strains, Phase IV (KMG-IV): sequencing the most valuable type-strain genomes for metagenomic binning, comparative biology and taxonomic classification.</title>
        <authorList>
            <person name="Goeker M."/>
        </authorList>
    </citation>
    <scope>NUCLEOTIDE SEQUENCE [LARGE SCALE GENOMIC DNA]</scope>
    <source>
        <strain evidence="1 2">DSM 24436</strain>
    </source>
</reference>
<dbReference type="RefSeq" id="WP_204665398.1">
    <property type="nucleotide sequence ID" value="NZ_JAFBDT010000042.1"/>
</dbReference>
<evidence type="ECO:0000313" key="2">
    <source>
        <dbReference type="Proteomes" id="UP000767854"/>
    </source>
</evidence>
<sequence length="813" mass="89269">MVAPEYFGGTKANVHVPVGTEKLKTDLKVTYDGGSLSFSTGYFNEMEVIWVHPSVNPSDVNLGATHTATYQVTLDGVETVVATKEVLAGEVPGPVDLSEWLLYTEITAFDAGYQEALWSDQTFNYTLEPLQLFMAYIYWKSDTWHYERYALEAGDTLILPEGYATSSGMRFERWSMEGFTWNFEGSDLGTRVLTPEDLGYYKQLGFTHIGFDSGMQVENFSGTYSECVAEYVTDVSTIASKPGVSVIGQYDQERIEITFMYPALTYYMYGNEYVIFARQLEDTYWYGTKPIASMPSYPYWIPIGWDADGDNVADYGYDNSPLATELAVYRLKLIQDGVHTVTYRTDYGTFSNGEQEITFEGTYEACRTFINDFEEILLPVIENGFKYTFENWTEKIGPYTFEYDAVWSSEFPNTFTEDVTIAATYNRIDYAYEITFDAGGGYFNEDPSQIQIVLEYTYGDSVVVPSNPEKPDSGLYGYDFIGWTPEVGSVTGNETYRAQYRTYLLEGEAVGITVSNGSVTEDISVGSLSEYVFDVSGDVPELQITTGSIVTISGVSSAIRIRIDETVTDVVFSDLTLTFNGALNYEALIIDGASRPLDILIEGNCVLENQVTDGVTVYADRETHFIGRGTAPNLSLEGRAYTLIYHSESLYFETMTLDGITHNGTTETGLSFSDGSEGIKFVLTNVAGTFASENTGFSGSELEFIDSSLSVQCAGGLGFVSALSVANSALSMTGLSGLTAETLVTVTEGGPISILSDSGPALRAADGISIADVYDLGSLTIAQVSEGGAVYFTLATYDGSEWIPASSIILQME</sequence>
<evidence type="ECO:0008006" key="3">
    <source>
        <dbReference type="Google" id="ProtNLM"/>
    </source>
</evidence>
<evidence type="ECO:0000313" key="1">
    <source>
        <dbReference type="EMBL" id="MBM7562973.1"/>
    </source>
</evidence>
<accession>A0ABS2MU85</accession>
<organism evidence="1 2">
    <name type="scientific">Fusibacter tunisiensis</name>
    <dbReference type="NCBI Taxonomy" id="1008308"/>
    <lineage>
        <taxon>Bacteria</taxon>
        <taxon>Bacillati</taxon>
        <taxon>Bacillota</taxon>
        <taxon>Clostridia</taxon>
        <taxon>Eubacteriales</taxon>
        <taxon>Eubacteriales Family XII. Incertae Sedis</taxon>
        <taxon>Fusibacter</taxon>
    </lineage>
</organism>
<gene>
    <name evidence="1" type="ORF">JOC49_002547</name>
</gene>
<dbReference type="EMBL" id="JAFBDT010000042">
    <property type="protein sequence ID" value="MBM7562973.1"/>
    <property type="molecule type" value="Genomic_DNA"/>
</dbReference>
<dbReference type="Proteomes" id="UP000767854">
    <property type="component" value="Unassembled WGS sequence"/>
</dbReference>
<comment type="caution">
    <text evidence="1">The sequence shown here is derived from an EMBL/GenBank/DDBJ whole genome shotgun (WGS) entry which is preliminary data.</text>
</comment>
<keyword evidence="2" id="KW-1185">Reference proteome</keyword>
<proteinExistence type="predicted"/>
<name>A0ABS2MU85_9FIRM</name>